<dbReference type="AlphaFoldDB" id="A0A2Z6EWA5"/>
<dbReference type="InterPro" id="IPR001680">
    <property type="entry name" value="WD40_rpt"/>
</dbReference>
<dbReference type="PROSITE" id="PS00678">
    <property type="entry name" value="WD_REPEATS_1"/>
    <property type="match status" value="2"/>
</dbReference>
<evidence type="ECO:0000313" key="2">
    <source>
        <dbReference type="Proteomes" id="UP000282597"/>
    </source>
</evidence>
<dbReference type="EMBL" id="AP018150">
    <property type="protein sequence ID" value="BBE09682.1"/>
    <property type="molecule type" value="Genomic_DNA"/>
</dbReference>
<dbReference type="InterPro" id="IPR036322">
    <property type="entry name" value="WD40_repeat_dom_sf"/>
</dbReference>
<dbReference type="Gene3D" id="2.160.20.80">
    <property type="entry name" value="E3 ubiquitin-protein ligase SopA"/>
    <property type="match status" value="1"/>
</dbReference>
<dbReference type="Gene3D" id="3.40.50.300">
    <property type="entry name" value="P-loop containing nucleotide triphosphate hydrolases"/>
    <property type="match status" value="1"/>
</dbReference>
<evidence type="ECO:0000313" key="1">
    <source>
        <dbReference type="EMBL" id="BBE09682.1"/>
    </source>
</evidence>
<dbReference type="SMART" id="SM00320">
    <property type="entry name" value="WD40"/>
    <property type="match status" value="14"/>
</dbReference>
<dbReference type="PRINTS" id="PR00320">
    <property type="entry name" value="GPROTEINBRPT"/>
</dbReference>
<dbReference type="PROSITE" id="PS50294">
    <property type="entry name" value="WD_REPEATS_REGION"/>
    <property type="match status" value="11"/>
</dbReference>
<reference evidence="1 2" key="1">
    <citation type="journal article" date="2018" name="Microbes Environ.">
        <title>Comparative Genomic Insights into Endofungal Lifestyles of Two Bacterial Endosymbionts, Mycoavidus cysteinexigens and Burkholderia rhizoxinica.</title>
        <authorList>
            <person name="Sharmin D."/>
            <person name="Guo Y."/>
            <person name="Nishizawa T."/>
            <person name="Ohshima S."/>
            <person name="Sato Y."/>
            <person name="Takashima Y."/>
            <person name="Narisawa K."/>
            <person name="Ohta H."/>
        </authorList>
    </citation>
    <scope>NUCLEOTIDE SEQUENCE [LARGE SCALE GENOMIC DNA]</scope>
    <source>
        <strain evidence="1 2">B1-EB</strain>
    </source>
</reference>
<protein>
    <submittedName>
        <fullName evidence="1">WD40 repeat-containing protein</fullName>
    </submittedName>
</protein>
<proteinExistence type="predicted"/>
<dbReference type="Pfam" id="PF05729">
    <property type="entry name" value="NACHT"/>
    <property type="match status" value="1"/>
</dbReference>
<sequence>MLPISPNQSTQPSLASYIPKLASAFSDTQERTDDPSESNVQIGNGVLNNLTIGNNNTANNHIHLAAVDSKLIETLMLQHIFALQPNIKPLVNLDSAIEALQKRYEKSLEEDNEVKDALSKYVEPEGMELHDSTRFDLKSKIQDFLNSNKKVLLLLGEAGSGKSTFNRDFAVSLWAAYTQASAVRDSPIPVFIQLSSSELKSKPNLVEKFFEIQGFSKEQIKELQTKHRFVLILDGFDEIKERQRDFYKDNQLNNWRDAKIIISSRPEYLGSNYQYKFHSSGERSALQEYRLAPFSEKTIEQYVDQYKKVHPEGPWSAEQYKEALKQRDLKELVGNPFLLKITLSMLPELRKKLQAEGQRFTRIGLYDEFVNNWFERSQRRLAQIQLNSEEAKEFRRLEQTRFVERGMGFSKKLALEMYRAGEVVSTYLATADDPWEEPSVESSQAWRKRFLGNDNAMTVLMRLNAPLICQGDQYRFIHKSLQDYFVARALWEELGTNKIKFSSWLNTLNIVNDPAILSFLAERVQQERELKEHLLSVVEQSKGEEGAQFEVSTANALTVLVKGGVSLSSKDFSGINARGADLGYGIFDSTQFTGADLREVNWYRAWLKKANLDRANLSGCELGERPTLEMKTEVYACCYSPDGRWLAISEGSDIHFYQTYNLEKSMTYSVGNDWVTSIAFSHNGRWLAASSGSTVKLWHLSEPVTWTPAEFGSKHDSDATSVSFSPNGEWIVSGSEDKTVKLWSISGTPVLIRTYTGHGDKVTSVAFSPDGQWIASGSEDKTIKLWSIFPKEPARIYTGHEEAVTSVAFSPDGKMVASGSADKTVKLWDISKTLGPLHTYVGHSEMVSNVAFSPDGNWLASSGWDNTVKLWNLSSNALMHTYAEHQDMVATIAFSPDSQWIASGSEDRTLKIYGVSGARAFSWAYKGHGSRVNSVTFSQNGRYLVTSSDDSTVKLWSFPSMQVEHTYTRHKFEVRSAALSPNGQWIISGGDDNTVMLWKVLGGGDFEHAYIDDECPVTSVAFSGDGEWLASGSLDGRVRLWNTLGERDLIHTSYIGHQWGVNSIAFSPDGQWLASGGKDGTIKLWGLIPLWKFEIRNFSGHEDQVSSVAFSPDSEWLISGSEDKTLKLWNAFRAWSPERTYVGHQKGVTSVAFSNDGRWIASGSRDNTVRVWSVNSGECQTILQDFVGAVCSVAWQTLPDGVAMLATGEEDKAVRLWRVFHNIDRVSQVTLEWTSWQGELNATEALIENAHNLSSQNAALLRQRGARQTQINQLYP</sequence>
<dbReference type="Pfam" id="PF00805">
    <property type="entry name" value="Pentapeptide"/>
    <property type="match status" value="1"/>
</dbReference>
<dbReference type="InterPro" id="IPR027417">
    <property type="entry name" value="P-loop_NTPase"/>
</dbReference>
<dbReference type="KEGG" id="mcys:MCB1EB_1521"/>
<dbReference type="InterPro" id="IPR001646">
    <property type="entry name" value="5peptide_repeat"/>
</dbReference>
<dbReference type="InterPro" id="IPR007111">
    <property type="entry name" value="NACHT_NTPase"/>
</dbReference>
<keyword evidence="2" id="KW-1185">Reference proteome</keyword>
<dbReference type="Proteomes" id="UP000282597">
    <property type="component" value="Chromosome"/>
</dbReference>
<dbReference type="SUPFAM" id="SSF52540">
    <property type="entry name" value="P-loop containing nucleoside triphosphate hydrolases"/>
    <property type="match status" value="1"/>
</dbReference>
<dbReference type="Pfam" id="PF00400">
    <property type="entry name" value="WD40"/>
    <property type="match status" value="12"/>
</dbReference>
<organism evidence="1 2">
    <name type="scientific">Mycoavidus cysteinexigens</name>
    <dbReference type="NCBI Taxonomy" id="1553431"/>
    <lineage>
        <taxon>Bacteria</taxon>
        <taxon>Pseudomonadati</taxon>
        <taxon>Pseudomonadota</taxon>
        <taxon>Betaproteobacteria</taxon>
        <taxon>Burkholderiales</taxon>
        <taxon>Burkholderiaceae</taxon>
        <taxon>Mycoavidus</taxon>
    </lineage>
</organism>
<dbReference type="RefSeq" id="WP_052393553.1">
    <property type="nucleotide sequence ID" value="NZ_AP018150.1"/>
</dbReference>
<dbReference type="PANTHER" id="PTHR19848:SF8">
    <property type="entry name" value="F-BOX AND WD REPEAT DOMAIN CONTAINING 7"/>
    <property type="match status" value="1"/>
</dbReference>
<dbReference type="SUPFAM" id="SSF141571">
    <property type="entry name" value="Pentapeptide repeat-like"/>
    <property type="match status" value="1"/>
</dbReference>
<gene>
    <name evidence="1" type="ORF">MCB1EB_1521</name>
</gene>
<dbReference type="PROSITE" id="PS50837">
    <property type="entry name" value="NACHT"/>
    <property type="match status" value="1"/>
</dbReference>
<dbReference type="SUPFAM" id="SSF50978">
    <property type="entry name" value="WD40 repeat-like"/>
    <property type="match status" value="3"/>
</dbReference>
<dbReference type="Gene3D" id="2.130.10.10">
    <property type="entry name" value="YVTN repeat-like/Quinoprotein amine dehydrogenase"/>
    <property type="match status" value="5"/>
</dbReference>
<dbReference type="PANTHER" id="PTHR19848">
    <property type="entry name" value="WD40 REPEAT PROTEIN"/>
    <property type="match status" value="1"/>
</dbReference>
<dbReference type="PROSITE" id="PS50082">
    <property type="entry name" value="WD_REPEATS_2"/>
    <property type="match status" value="11"/>
</dbReference>
<dbReference type="InterPro" id="IPR019775">
    <property type="entry name" value="WD40_repeat_CS"/>
</dbReference>
<dbReference type="InterPro" id="IPR020472">
    <property type="entry name" value="WD40_PAC1"/>
</dbReference>
<dbReference type="CDD" id="cd00200">
    <property type="entry name" value="WD40"/>
    <property type="match status" value="2"/>
</dbReference>
<name>A0A2Z6EWA5_9BURK</name>
<accession>A0A2Z6EWA5</accession>
<dbReference type="InterPro" id="IPR015943">
    <property type="entry name" value="WD40/YVTN_repeat-like_dom_sf"/>
</dbReference>